<keyword evidence="4" id="KW-1185">Reference proteome</keyword>
<dbReference type="OrthoDB" id="9803333at2"/>
<evidence type="ECO:0000313" key="3">
    <source>
        <dbReference type="EMBL" id="TWT58234.1"/>
    </source>
</evidence>
<keyword evidence="3" id="KW-0560">Oxidoreductase</keyword>
<comment type="similarity">
    <text evidence="1">Belongs to the short-chain dehydrogenases/reductases (SDR) family.</text>
</comment>
<sequence length="287" mass="30530">MSKRRFEGMAAVITGVNDRGIGAAIADQLAQEGAQLALLWHEEPKRFLKRLEKRNIDVLSIECDVTRQSQVNAASEKVRDRFGETDVLINNAGIDHSGEFTSTSDEDWLSLIDVNLTGAMRVIRSFLPSLTADRGVIVNIASVLGIAGCAGFPAYSASKAGLIGLTQSIAAEMAPQGIRAVCVAPALVKTPMLKKYLSTFDEDVLAELERSHPLGVGSPQDVAAAVAFLASPEARWITGVTLPLGWNAAFPLPGQMIGQKPQNSIKFPSLDATGPAEDSLPPRRAAG</sequence>
<dbReference type="InterPro" id="IPR002347">
    <property type="entry name" value="SDR_fam"/>
</dbReference>
<accession>A0A5C5X5N1</accession>
<dbReference type="PANTHER" id="PTHR42879:SF2">
    <property type="entry name" value="3-OXOACYL-[ACYL-CARRIER-PROTEIN] REDUCTASE FABG"/>
    <property type="match status" value="1"/>
</dbReference>
<dbReference type="GO" id="GO:0004316">
    <property type="term" value="F:3-oxoacyl-[acyl-carrier-protein] reductase (NADPH) activity"/>
    <property type="evidence" value="ECO:0007669"/>
    <property type="project" value="UniProtKB-EC"/>
</dbReference>
<name>A0A5C5X5N1_9PLAN</name>
<organism evidence="3 4">
    <name type="scientific">Thalassoglobus neptunius</name>
    <dbReference type="NCBI Taxonomy" id="1938619"/>
    <lineage>
        <taxon>Bacteria</taxon>
        <taxon>Pseudomonadati</taxon>
        <taxon>Planctomycetota</taxon>
        <taxon>Planctomycetia</taxon>
        <taxon>Planctomycetales</taxon>
        <taxon>Planctomycetaceae</taxon>
        <taxon>Thalassoglobus</taxon>
    </lineage>
</organism>
<dbReference type="PROSITE" id="PS00061">
    <property type="entry name" value="ADH_SHORT"/>
    <property type="match status" value="1"/>
</dbReference>
<dbReference type="InterPro" id="IPR020904">
    <property type="entry name" value="Sc_DH/Rdtase_CS"/>
</dbReference>
<dbReference type="Gene3D" id="3.40.50.720">
    <property type="entry name" value="NAD(P)-binding Rossmann-like Domain"/>
    <property type="match status" value="1"/>
</dbReference>
<dbReference type="GO" id="GO:0032787">
    <property type="term" value="P:monocarboxylic acid metabolic process"/>
    <property type="evidence" value="ECO:0007669"/>
    <property type="project" value="UniProtKB-ARBA"/>
</dbReference>
<dbReference type="InterPro" id="IPR050259">
    <property type="entry name" value="SDR"/>
</dbReference>
<evidence type="ECO:0000256" key="1">
    <source>
        <dbReference type="ARBA" id="ARBA00006484"/>
    </source>
</evidence>
<protein>
    <submittedName>
        <fullName evidence="3">3-oxoacyl-[acyl-carrier-protein] reductase FabG</fullName>
        <ecNumber evidence="3">1.1.1.100</ecNumber>
    </submittedName>
</protein>
<evidence type="ECO:0000256" key="2">
    <source>
        <dbReference type="SAM" id="MobiDB-lite"/>
    </source>
</evidence>
<dbReference type="PRINTS" id="PR00081">
    <property type="entry name" value="GDHRDH"/>
</dbReference>
<dbReference type="RefSeq" id="WP_146508476.1">
    <property type="nucleotide sequence ID" value="NZ_SIHI01000001.1"/>
</dbReference>
<evidence type="ECO:0000313" key="4">
    <source>
        <dbReference type="Proteomes" id="UP000317243"/>
    </source>
</evidence>
<reference evidence="3 4" key="1">
    <citation type="submission" date="2019-02" db="EMBL/GenBank/DDBJ databases">
        <title>Deep-cultivation of Planctomycetes and their phenomic and genomic characterization uncovers novel biology.</title>
        <authorList>
            <person name="Wiegand S."/>
            <person name="Jogler M."/>
            <person name="Boedeker C."/>
            <person name="Pinto D."/>
            <person name="Vollmers J."/>
            <person name="Rivas-Marin E."/>
            <person name="Kohn T."/>
            <person name="Peeters S.H."/>
            <person name="Heuer A."/>
            <person name="Rast P."/>
            <person name="Oberbeckmann S."/>
            <person name="Bunk B."/>
            <person name="Jeske O."/>
            <person name="Meyerdierks A."/>
            <person name="Storesund J.E."/>
            <person name="Kallscheuer N."/>
            <person name="Luecker S."/>
            <person name="Lage O.M."/>
            <person name="Pohl T."/>
            <person name="Merkel B.J."/>
            <person name="Hornburger P."/>
            <person name="Mueller R.-W."/>
            <person name="Bruemmer F."/>
            <person name="Labrenz M."/>
            <person name="Spormann A.M."/>
            <person name="Op Den Camp H."/>
            <person name="Overmann J."/>
            <person name="Amann R."/>
            <person name="Jetten M.S.M."/>
            <person name="Mascher T."/>
            <person name="Medema M.H."/>
            <person name="Devos D.P."/>
            <person name="Kaster A.-K."/>
            <person name="Ovreas L."/>
            <person name="Rohde M."/>
            <person name="Galperin M.Y."/>
            <person name="Jogler C."/>
        </authorList>
    </citation>
    <scope>NUCLEOTIDE SEQUENCE [LARGE SCALE GENOMIC DNA]</scope>
    <source>
        <strain evidence="3 4">KOR42</strain>
    </source>
</reference>
<feature type="region of interest" description="Disordered" evidence="2">
    <location>
        <begin position="263"/>
        <end position="287"/>
    </location>
</feature>
<dbReference type="PRINTS" id="PR00080">
    <property type="entry name" value="SDRFAMILY"/>
</dbReference>
<dbReference type="PANTHER" id="PTHR42879">
    <property type="entry name" value="3-OXOACYL-(ACYL-CARRIER-PROTEIN) REDUCTASE"/>
    <property type="match status" value="1"/>
</dbReference>
<dbReference type="CDD" id="cd05233">
    <property type="entry name" value="SDR_c"/>
    <property type="match status" value="1"/>
</dbReference>
<dbReference type="Pfam" id="PF13561">
    <property type="entry name" value="adh_short_C2"/>
    <property type="match status" value="1"/>
</dbReference>
<gene>
    <name evidence="3" type="primary">fabG_4</name>
    <name evidence="3" type="ORF">KOR42_16050</name>
</gene>
<proteinExistence type="inferred from homology"/>
<dbReference type="EC" id="1.1.1.100" evidence="3"/>
<dbReference type="Proteomes" id="UP000317243">
    <property type="component" value="Unassembled WGS sequence"/>
</dbReference>
<comment type="caution">
    <text evidence="3">The sequence shown here is derived from an EMBL/GenBank/DDBJ whole genome shotgun (WGS) entry which is preliminary data.</text>
</comment>
<dbReference type="SUPFAM" id="SSF51735">
    <property type="entry name" value="NAD(P)-binding Rossmann-fold domains"/>
    <property type="match status" value="1"/>
</dbReference>
<dbReference type="InterPro" id="IPR036291">
    <property type="entry name" value="NAD(P)-bd_dom_sf"/>
</dbReference>
<dbReference type="EMBL" id="SIHI01000001">
    <property type="protein sequence ID" value="TWT58234.1"/>
    <property type="molecule type" value="Genomic_DNA"/>
</dbReference>
<dbReference type="FunFam" id="3.40.50.720:FF:000084">
    <property type="entry name" value="Short-chain dehydrogenase reductase"/>
    <property type="match status" value="1"/>
</dbReference>
<dbReference type="AlphaFoldDB" id="A0A5C5X5N1"/>